<dbReference type="InterPro" id="IPR058240">
    <property type="entry name" value="rSAM_sf"/>
</dbReference>
<sequence>MMTLLNYNRAELIRYVRDNFAKSETYGDALFRKLYHGSSRDKKFENLPAFKDFFTRAIKTELPLLAKTVEENGTVKFLLDMGQNHFSESVLIPMKKYSTLCLSSQIGCAYGCVFCATGHMGFVRNLSTAEIVSQLLVARYTLGSDDLQNVVFMGMGEPFDNFDNLITTLDILSDERGLNIPKRRISISTAGHIDGIRKLSNLCHSNPEKNYHTLHLSLSLHSAREETRQVLMPITKIYPLAELRTVLLDSPFSQTKDGLYIEYMIIPGVSDKEAELETLGLFLEGMNIKINLIPFNPVKGSPWKAPTNEEINKVWCSLKEAGYYCRTRLSKGETMMAACGQLGGGSEIK</sequence>
<dbReference type="PANTHER" id="PTHR30544">
    <property type="entry name" value="23S RRNA METHYLTRANSFERASE"/>
    <property type="match status" value="1"/>
</dbReference>
<evidence type="ECO:0000256" key="8">
    <source>
        <dbReference type="ARBA" id="ARBA00022691"/>
    </source>
</evidence>
<dbReference type="CDD" id="cd01335">
    <property type="entry name" value="Radical_SAM"/>
    <property type="match status" value="1"/>
</dbReference>
<organism evidence="14 15">
    <name type="scientific">Oceanispirochaeta crateris</name>
    <dbReference type="NCBI Taxonomy" id="2518645"/>
    <lineage>
        <taxon>Bacteria</taxon>
        <taxon>Pseudomonadati</taxon>
        <taxon>Spirochaetota</taxon>
        <taxon>Spirochaetia</taxon>
        <taxon>Spirochaetales</taxon>
        <taxon>Spirochaetaceae</taxon>
        <taxon>Oceanispirochaeta</taxon>
    </lineage>
</organism>
<evidence type="ECO:0000256" key="5">
    <source>
        <dbReference type="ARBA" id="ARBA00022490"/>
    </source>
</evidence>
<evidence type="ECO:0000313" key="14">
    <source>
        <dbReference type="EMBL" id="QEN07796.1"/>
    </source>
</evidence>
<dbReference type="InterPro" id="IPR040072">
    <property type="entry name" value="Methyltransferase_A"/>
</dbReference>
<keyword evidence="15" id="KW-1185">Reference proteome</keyword>
<dbReference type="GO" id="GO:0070475">
    <property type="term" value="P:rRNA base methylation"/>
    <property type="evidence" value="ECO:0007669"/>
    <property type="project" value="TreeGrafter"/>
</dbReference>
<proteinExistence type="inferred from homology"/>
<keyword evidence="12" id="KW-1015">Disulfide bond</keyword>
<dbReference type="SFLD" id="SFLDG01062">
    <property type="entry name" value="methyltransferase_(Class_A)"/>
    <property type="match status" value="1"/>
</dbReference>
<feature type="domain" description="Radical SAM core" evidence="13">
    <location>
        <begin position="94"/>
        <end position="334"/>
    </location>
</feature>
<evidence type="ECO:0000256" key="1">
    <source>
        <dbReference type="ARBA" id="ARBA00001966"/>
    </source>
</evidence>
<dbReference type="InterPro" id="IPR013785">
    <property type="entry name" value="Aldolase_TIM"/>
</dbReference>
<dbReference type="PIRSF" id="PIRSF006004">
    <property type="entry name" value="CHP00048"/>
    <property type="match status" value="1"/>
</dbReference>
<dbReference type="PANTHER" id="PTHR30544:SF5">
    <property type="entry name" value="RADICAL SAM CORE DOMAIN-CONTAINING PROTEIN"/>
    <property type="match status" value="1"/>
</dbReference>
<evidence type="ECO:0000256" key="7">
    <source>
        <dbReference type="ARBA" id="ARBA00022679"/>
    </source>
</evidence>
<dbReference type="OrthoDB" id="9793973at2"/>
<dbReference type="Gene3D" id="3.20.20.70">
    <property type="entry name" value="Aldolase class I"/>
    <property type="match status" value="1"/>
</dbReference>
<keyword evidence="11" id="KW-0411">Iron-sulfur</keyword>
<gene>
    <name evidence="14" type="ORF">EXM22_07265</name>
</gene>
<dbReference type="SFLD" id="SFLDF00275">
    <property type="entry name" value="adenosine_C2_methyltransferase"/>
    <property type="match status" value="1"/>
</dbReference>
<reference evidence="14 15" key="1">
    <citation type="submission" date="2019-02" db="EMBL/GenBank/DDBJ databases">
        <title>Complete Genome Sequence and Methylome Analysis of free living Spirochaetas.</title>
        <authorList>
            <person name="Fomenkov A."/>
            <person name="Dubinina G."/>
            <person name="Leshcheva N."/>
            <person name="Mikheeva N."/>
            <person name="Grabovich M."/>
            <person name="Vincze T."/>
            <person name="Roberts R.J."/>
        </authorList>
    </citation>
    <scope>NUCLEOTIDE SEQUENCE [LARGE SCALE GENOMIC DNA]</scope>
    <source>
        <strain evidence="14 15">K2</strain>
    </source>
</reference>
<dbReference type="SUPFAM" id="SSF102114">
    <property type="entry name" value="Radical SAM enzymes"/>
    <property type="match status" value="1"/>
</dbReference>
<evidence type="ECO:0000259" key="13">
    <source>
        <dbReference type="PROSITE" id="PS51918"/>
    </source>
</evidence>
<dbReference type="InterPro" id="IPR007197">
    <property type="entry name" value="rSAM"/>
</dbReference>
<evidence type="ECO:0000256" key="11">
    <source>
        <dbReference type="ARBA" id="ARBA00023014"/>
    </source>
</evidence>
<comment type="cofactor">
    <cofactor evidence="1">
        <name>[4Fe-4S] cluster</name>
        <dbReference type="ChEBI" id="CHEBI:49883"/>
    </cofactor>
</comment>
<dbReference type="PROSITE" id="PS51918">
    <property type="entry name" value="RADICAL_SAM"/>
    <property type="match status" value="1"/>
</dbReference>
<evidence type="ECO:0000256" key="12">
    <source>
        <dbReference type="ARBA" id="ARBA00023157"/>
    </source>
</evidence>
<dbReference type="Pfam" id="PF04055">
    <property type="entry name" value="Radical_SAM"/>
    <property type="match status" value="1"/>
</dbReference>
<dbReference type="GO" id="GO:0005737">
    <property type="term" value="C:cytoplasm"/>
    <property type="evidence" value="ECO:0007669"/>
    <property type="project" value="UniProtKB-SubCell"/>
</dbReference>
<dbReference type="GO" id="GO:0051539">
    <property type="term" value="F:4 iron, 4 sulfur cluster binding"/>
    <property type="evidence" value="ECO:0007669"/>
    <property type="project" value="UniProtKB-KW"/>
</dbReference>
<dbReference type="Proteomes" id="UP000324209">
    <property type="component" value="Chromosome"/>
</dbReference>
<dbReference type="SFLD" id="SFLDS00029">
    <property type="entry name" value="Radical_SAM"/>
    <property type="match status" value="1"/>
</dbReference>
<keyword evidence="4" id="KW-0004">4Fe-4S</keyword>
<dbReference type="RefSeq" id="WP_149485876.1">
    <property type="nucleotide sequence ID" value="NZ_CP036150.1"/>
</dbReference>
<dbReference type="GO" id="GO:0030488">
    <property type="term" value="P:tRNA methylation"/>
    <property type="evidence" value="ECO:0007669"/>
    <property type="project" value="TreeGrafter"/>
</dbReference>
<dbReference type="KEGG" id="ock:EXM22_07265"/>
<evidence type="ECO:0000256" key="4">
    <source>
        <dbReference type="ARBA" id="ARBA00022485"/>
    </source>
</evidence>
<comment type="subcellular location">
    <subcellularLocation>
        <location evidence="2">Cytoplasm</location>
    </subcellularLocation>
</comment>
<accession>A0A5C1QMK5</accession>
<keyword evidence="6 14" id="KW-0489">Methyltransferase</keyword>
<evidence type="ECO:0000256" key="3">
    <source>
        <dbReference type="ARBA" id="ARBA00007544"/>
    </source>
</evidence>
<dbReference type="InterPro" id="IPR004383">
    <property type="entry name" value="rRNA_lsu_MTrfase_RlmN/Cfr"/>
</dbReference>
<keyword evidence="5" id="KW-0963">Cytoplasm</keyword>
<keyword evidence="9" id="KW-0479">Metal-binding</keyword>
<evidence type="ECO:0000313" key="15">
    <source>
        <dbReference type="Proteomes" id="UP000324209"/>
    </source>
</evidence>
<comment type="similarity">
    <text evidence="3">Belongs to the radical SAM superfamily. RlmN family.</text>
</comment>
<dbReference type="GO" id="GO:0046872">
    <property type="term" value="F:metal ion binding"/>
    <property type="evidence" value="ECO:0007669"/>
    <property type="project" value="UniProtKB-KW"/>
</dbReference>
<dbReference type="EMBL" id="CP036150">
    <property type="protein sequence ID" value="QEN07796.1"/>
    <property type="molecule type" value="Genomic_DNA"/>
</dbReference>
<protein>
    <submittedName>
        <fullName evidence="14">23S rRNA (Adenine(2503)-C(2))-methyltransferase RlmN</fullName>
    </submittedName>
</protein>
<evidence type="ECO:0000256" key="9">
    <source>
        <dbReference type="ARBA" id="ARBA00022723"/>
    </source>
</evidence>
<evidence type="ECO:0000256" key="2">
    <source>
        <dbReference type="ARBA" id="ARBA00004496"/>
    </source>
</evidence>
<keyword evidence="10" id="KW-0408">Iron</keyword>
<evidence type="ECO:0000256" key="6">
    <source>
        <dbReference type="ARBA" id="ARBA00022603"/>
    </source>
</evidence>
<dbReference type="GO" id="GO:0008173">
    <property type="term" value="F:RNA methyltransferase activity"/>
    <property type="evidence" value="ECO:0007669"/>
    <property type="project" value="InterPro"/>
</dbReference>
<evidence type="ECO:0000256" key="10">
    <source>
        <dbReference type="ARBA" id="ARBA00023004"/>
    </source>
</evidence>
<keyword evidence="8" id="KW-0949">S-adenosyl-L-methionine</keyword>
<keyword evidence="7 14" id="KW-0808">Transferase</keyword>
<dbReference type="AlphaFoldDB" id="A0A5C1QMK5"/>
<name>A0A5C1QMK5_9SPIO</name>